<proteinExistence type="predicted"/>
<dbReference type="Gene3D" id="3.30.2310.20">
    <property type="entry name" value="RelE-like"/>
    <property type="match status" value="1"/>
</dbReference>
<dbReference type="SUPFAM" id="SSF143011">
    <property type="entry name" value="RelE-like"/>
    <property type="match status" value="1"/>
</dbReference>
<dbReference type="RefSeq" id="WP_087739835.1">
    <property type="nucleotide sequence ID" value="NZ_CYGY02000115.1"/>
</dbReference>
<gene>
    <name evidence="1" type="ORF">BN2476_1150061</name>
</gene>
<organism evidence="1 2">
    <name type="scientific">Paraburkholderia piptadeniae</name>
    <dbReference type="NCBI Taxonomy" id="1701573"/>
    <lineage>
        <taxon>Bacteria</taxon>
        <taxon>Pseudomonadati</taxon>
        <taxon>Pseudomonadota</taxon>
        <taxon>Betaproteobacteria</taxon>
        <taxon>Burkholderiales</taxon>
        <taxon>Burkholderiaceae</taxon>
        <taxon>Paraburkholderia</taxon>
    </lineage>
</organism>
<dbReference type="InterPro" id="IPR035093">
    <property type="entry name" value="RelE/ParE_toxin_dom_sf"/>
</dbReference>
<sequence>MDITFANKALRKQLNEEKAMIKAHGPLRTKKLRIALTQLRAAPNLGIFAPPMSPPHRCHELTGNRKGHLTVDLDHPYRLVFKPQHNPVPERPEGGLDWSRVTAIEITGIEDTHG</sequence>
<name>A0A1N7SVF6_9BURK</name>
<dbReference type="EMBL" id="CYGY02000115">
    <property type="protein sequence ID" value="SIT51347.1"/>
    <property type="molecule type" value="Genomic_DNA"/>
</dbReference>
<evidence type="ECO:0000313" key="2">
    <source>
        <dbReference type="Proteomes" id="UP000195569"/>
    </source>
</evidence>
<dbReference type="AlphaFoldDB" id="A0A1N7SVF6"/>
<dbReference type="Proteomes" id="UP000195569">
    <property type="component" value="Unassembled WGS sequence"/>
</dbReference>
<protein>
    <submittedName>
        <fullName evidence="1">Killer suppression protein HigA</fullName>
    </submittedName>
</protein>
<keyword evidence="2" id="KW-1185">Reference proteome</keyword>
<evidence type="ECO:0000313" key="1">
    <source>
        <dbReference type="EMBL" id="SIT51347.1"/>
    </source>
</evidence>
<dbReference type="OrthoDB" id="9801102at2"/>
<accession>A0A1N7SVF6</accession>
<reference evidence="1" key="1">
    <citation type="submission" date="2016-12" db="EMBL/GenBank/DDBJ databases">
        <authorList>
            <person name="Moulin L."/>
        </authorList>
    </citation>
    <scope>NUCLEOTIDE SEQUENCE [LARGE SCALE GENOMIC DNA]</scope>
    <source>
        <strain evidence="1">STM 7183</strain>
    </source>
</reference>
<comment type="caution">
    <text evidence="1">The sequence shown here is derived from an EMBL/GenBank/DDBJ whole genome shotgun (WGS) entry which is preliminary data.</text>
</comment>